<name>A0A955L3S1_9BACT</name>
<dbReference type="InterPro" id="IPR016047">
    <property type="entry name" value="M23ase_b-sheet_dom"/>
</dbReference>
<dbReference type="EMBL" id="JAGQLG010000113">
    <property type="protein sequence ID" value="MCA9382344.1"/>
    <property type="molecule type" value="Genomic_DNA"/>
</dbReference>
<comment type="caution">
    <text evidence="3">The sequence shown here is derived from an EMBL/GenBank/DDBJ whole genome shotgun (WGS) entry which is preliminary data.</text>
</comment>
<evidence type="ECO:0000313" key="3">
    <source>
        <dbReference type="EMBL" id="MCA9382344.1"/>
    </source>
</evidence>
<reference evidence="3" key="2">
    <citation type="journal article" date="2021" name="Microbiome">
        <title>Successional dynamics and alternative stable states in a saline activated sludge microbial community over 9 years.</title>
        <authorList>
            <person name="Wang Y."/>
            <person name="Ye J."/>
            <person name="Ju F."/>
            <person name="Liu L."/>
            <person name="Boyd J.A."/>
            <person name="Deng Y."/>
            <person name="Parks D.H."/>
            <person name="Jiang X."/>
            <person name="Yin X."/>
            <person name="Woodcroft B.J."/>
            <person name="Tyson G.W."/>
            <person name="Hugenholtz P."/>
            <person name="Polz M.F."/>
            <person name="Zhang T."/>
        </authorList>
    </citation>
    <scope>NUCLEOTIDE SEQUENCE</scope>
    <source>
        <strain evidence="3">HKST-UBA10</strain>
    </source>
</reference>
<keyword evidence="1" id="KW-0175">Coiled coil</keyword>
<proteinExistence type="predicted"/>
<reference evidence="3" key="1">
    <citation type="submission" date="2020-04" db="EMBL/GenBank/DDBJ databases">
        <authorList>
            <person name="Zhang T."/>
        </authorList>
    </citation>
    <scope>NUCLEOTIDE SEQUENCE</scope>
    <source>
        <strain evidence="3">HKST-UBA10</strain>
    </source>
</reference>
<sequence length="371" mass="42241">MTRFFGSYKWLIIVFAAVCLLGATFYLSPTVSAKTVDQLQSELEALQKKIDDLKNQEKQVDSGIANEQYKRNIYSSEINYLDGEIKKKELEIERRNTEIDKQKTEIELLDDNIEKTQAKVDVMEANIKELDDLVKLRLKSSYEKSYSNSVLDSVLDSDNSSKLYELLKYYESVRIADRTKLEEYRSKKDEIEKQKSILEENKIQQEKIAFAIEEEKNNLENLQDTLGAQIAWKEKLIESSKANQNSLEQTKETLSQEQIKAIKDFESTQASLFAAMNKIDAKVARPVKKGDVIGREGETGYSTGPHLHFIVDGNGDGAADNPCNYLPSGIQSGCGTSTPKISWPMKNTFYITSWYGWRWGSFHGALDIAYP</sequence>
<dbReference type="InterPro" id="IPR011055">
    <property type="entry name" value="Dup_hybrid_motif"/>
</dbReference>
<accession>A0A955L3S1</accession>
<dbReference type="Gene3D" id="1.10.287.1490">
    <property type="match status" value="1"/>
</dbReference>
<organism evidence="3 4">
    <name type="scientific">Candidatus Dojkabacteria bacterium</name>
    <dbReference type="NCBI Taxonomy" id="2099670"/>
    <lineage>
        <taxon>Bacteria</taxon>
        <taxon>Candidatus Dojkabacteria</taxon>
    </lineage>
</organism>
<evidence type="ECO:0000256" key="1">
    <source>
        <dbReference type="SAM" id="Coils"/>
    </source>
</evidence>
<dbReference type="Gene3D" id="2.70.70.10">
    <property type="entry name" value="Glucose Permease (Domain IIA)"/>
    <property type="match status" value="1"/>
</dbReference>
<dbReference type="CDD" id="cd12797">
    <property type="entry name" value="M23_peptidase"/>
    <property type="match status" value="1"/>
</dbReference>
<evidence type="ECO:0000259" key="2">
    <source>
        <dbReference type="Pfam" id="PF01551"/>
    </source>
</evidence>
<dbReference type="SUPFAM" id="SSF51261">
    <property type="entry name" value="Duplicated hybrid motif"/>
    <property type="match status" value="1"/>
</dbReference>
<gene>
    <name evidence="3" type="ORF">KC660_02980</name>
</gene>
<evidence type="ECO:0000313" key="4">
    <source>
        <dbReference type="Proteomes" id="UP000782843"/>
    </source>
</evidence>
<dbReference type="AlphaFoldDB" id="A0A955L3S1"/>
<feature type="coiled-coil region" evidence="1">
    <location>
        <begin position="181"/>
        <end position="257"/>
    </location>
</feature>
<feature type="coiled-coil region" evidence="1">
    <location>
        <begin position="36"/>
        <end position="133"/>
    </location>
</feature>
<dbReference type="Proteomes" id="UP000782843">
    <property type="component" value="Unassembled WGS sequence"/>
</dbReference>
<feature type="domain" description="M23ase beta-sheet core" evidence="2">
    <location>
        <begin position="268"/>
        <end position="315"/>
    </location>
</feature>
<feature type="non-terminal residue" evidence="3">
    <location>
        <position position="371"/>
    </location>
</feature>
<protein>
    <submittedName>
        <fullName evidence="3">Peptidoglycan DD-metalloendopeptidase family protein</fullName>
    </submittedName>
</protein>
<dbReference type="Pfam" id="PF01551">
    <property type="entry name" value="Peptidase_M23"/>
    <property type="match status" value="1"/>
</dbReference>